<evidence type="ECO:0000313" key="4">
    <source>
        <dbReference type="EMBL" id="GAG41883.1"/>
    </source>
</evidence>
<dbReference type="GO" id="GO:0005975">
    <property type="term" value="P:carbohydrate metabolic process"/>
    <property type="evidence" value="ECO:0007669"/>
    <property type="project" value="UniProtKB-ARBA"/>
</dbReference>
<proteinExistence type="predicted"/>
<dbReference type="InterPro" id="IPR020568">
    <property type="entry name" value="Ribosomal_Su5_D2-typ_SF"/>
</dbReference>
<keyword evidence="2" id="KW-0067">ATP-binding</keyword>
<dbReference type="Pfam" id="PF10509">
    <property type="entry name" value="GalKase_gal_bdg"/>
    <property type="match status" value="1"/>
</dbReference>
<gene>
    <name evidence="4" type="ORF">S01H1_62740</name>
</gene>
<accession>X0XZ93</accession>
<reference evidence="4" key="1">
    <citation type="journal article" date="2014" name="Front. Microbiol.">
        <title>High frequency of phylogenetically diverse reductive dehalogenase-homologous genes in deep subseafloor sedimentary metagenomes.</title>
        <authorList>
            <person name="Kawai M."/>
            <person name="Futagami T."/>
            <person name="Toyoda A."/>
            <person name="Takaki Y."/>
            <person name="Nishi S."/>
            <person name="Hori S."/>
            <person name="Arai W."/>
            <person name="Tsubouchi T."/>
            <person name="Morono Y."/>
            <person name="Uchiyama I."/>
            <person name="Ito T."/>
            <person name="Fujiyama A."/>
            <person name="Inagaki F."/>
            <person name="Takami H."/>
        </authorList>
    </citation>
    <scope>NUCLEOTIDE SEQUENCE</scope>
    <source>
        <strain evidence="4">Expedition CK06-06</strain>
    </source>
</reference>
<evidence type="ECO:0000256" key="2">
    <source>
        <dbReference type="ARBA" id="ARBA00022840"/>
    </source>
</evidence>
<dbReference type="SUPFAM" id="SSF54211">
    <property type="entry name" value="Ribosomal protein S5 domain 2-like"/>
    <property type="match status" value="1"/>
</dbReference>
<keyword evidence="1" id="KW-0547">Nucleotide-binding</keyword>
<feature type="domain" description="Galactokinase N-terminal" evidence="3">
    <location>
        <begin position="6"/>
        <end position="41"/>
    </location>
</feature>
<comment type="caution">
    <text evidence="4">The sequence shown here is derived from an EMBL/GenBank/DDBJ whole genome shotgun (WGS) entry which is preliminary data.</text>
</comment>
<sequence length="77" mass="8333">MSKHMITYSAPGRCGIIGNPSDMYGGSVISCSTQERATVTVEDYDGLEINVDGNIRIVRSSKDIRQDGNMFDAVFAA</sequence>
<feature type="non-terminal residue" evidence="4">
    <location>
        <position position="77"/>
    </location>
</feature>
<dbReference type="GO" id="GO:0005524">
    <property type="term" value="F:ATP binding"/>
    <property type="evidence" value="ECO:0007669"/>
    <property type="project" value="UniProtKB-KW"/>
</dbReference>
<protein>
    <recommendedName>
        <fullName evidence="3">Galactokinase N-terminal domain-containing protein</fullName>
    </recommendedName>
</protein>
<dbReference type="EMBL" id="BARS01041233">
    <property type="protein sequence ID" value="GAG41883.1"/>
    <property type="molecule type" value="Genomic_DNA"/>
</dbReference>
<dbReference type="Gene3D" id="3.30.230.10">
    <property type="match status" value="1"/>
</dbReference>
<evidence type="ECO:0000259" key="3">
    <source>
        <dbReference type="Pfam" id="PF10509"/>
    </source>
</evidence>
<dbReference type="InterPro" id="IPR019539">
    <property type="entry name" value="GalKase_N"/>
</dbReference>
<evidence type="ECO:0000256" key="1">
    <source>
        <dbReference type="ARBA" id="ARBA00022741"/>
    </source>
</evidence>
<dbReference type="InterPro" id="IPR014721">
    <property type="entry name" value="Ribsml_uS5_D2-typ_fold_subgr"/>
</dbReference>
<dbReference type="AlphaFoldDB" id="X0XZ93"/>
<organism evidence="4">
    <name type="scientific">marine sediment metagenome</name>
    <dbReference type="NCBI Taxonomy" id="412755"/>
    <lineage>
        <taxon>unclassified sequences</taxon>
        <taxon>metagenomes</taxon>
        <taxon>ecological metagenomes</taxon>
    </lineage>
</organism>
<name>X0XZ93_9ZZZZ</name>